<evidence type="ECO:0008006" key="12">
    <source>
        <dbReference type="Google" id="ProtNLM"/>
    </source>
</evidence>
<dbReference type="GO" id="GO:0020037">
    <property type="term" value="F:heme binding"/>
    <property type="evidence" value="ECO:0007669"/>
    <property type="project" value="InterPro"/>
</dbReference>
<protein>
    <recommendedName>
        <fullName evidence="12">Cytochrome P450</fullName>
    </recommendedName>
</protein>
<dbReference type="PROSITE" id="PS00086">
    <property type="entry name" value="CYTOCHROME_P450"/>
    <property type="match status" value="1"/>
</dbReference>
<evidence type="ECO:0000256" key="3">
    <source>
        <dbReference type="ARBA" id="ARBA00022723"/>
    </source>
</evidence>
<evidence type="ECO:0000313" key="11">
    <source>
        <dbReference type="Proteomes" id="UP000663823"/>
    </source>
</evidence>
<comment type="similarity">
    <text evidence="1 8">Belongs to the cytochrome P450 family.</text>
</comment>
<comment type="cofactor">
    <cofactor evidence="7">
        <name>heme</name>
        <dbReference type="ChEBI" id="CHEBI:30413"/>
    </cofactor>
</comment>
<dbReference type="InterPro" id="IPR001128">
    <property type="entry name" value="Cyt_P450"/>
</dbReference>
<dbReference type="GO" id="GO:0004497">
    <property type="term" value="F:monooxygenase activity"/>
    <property type="evidence" value="ECO:0007669"/>
    <property type="project" value="UniProtKB-KW"/>
</dbReference>
<reference evidence="10" key="1">
    <citation type="submission" date="2021-02" db="EMBL/GenBank/DDBJ databases">
        <authorList>
            <person name="Nowell W R."/>
        </authorList>
    </citation>
    <scope>NUCLEOTIDE SEQUENCE</scope>
</reference>
<dbReference type="InterPro" id="IPR002403">
    <property type="entry name" value="Cyt_P450_E_grp-IV"/>
</dbReference>
<evidence type="ECO:0000313" key="9">
    <source>
        <dbReference type="EMBL" id="CAF1477778.1"/>
    </source>
</evidence>
<proteinExistence type="inferred from homology"/>
<dbReference type="PRINTS" id="PR00465">
    <property type="entry name" value="EP450IV"/>
</dbReference>
<dbReference type="SUPFAM" id="SSF48264">
    <property type="entry name" value="Cytochrome P450"/>
    <property type="match status" value="1"/>
</dbReference>
<dbReference type="Proteomes" id="UP000663823">
    <property type="component" value="Unassembled WGS sequence"/>
</dbReference>
<sequence>MLRYRMLHFIDRIPIIARLPFQHKRILDKGCQDVAEFVDQIIADRRNGRSTSQCSGADLLDLLFSAVDAEGKPFTDQEIKEQALTFVFAGHETTGNLMTWTMYVLMTNEEVLRACRDEVDKVLPNGIEPTYEHINELVVCEAVLQETLRLYPPAPFLGRQCIREHTIGSEGNRQLRIPVGANILFNTYALHRHADFWPRPLEFDYTRWMRDPITGLKPKLPHSFCYLPFGAGPRNCIGQNFALLEAKIILAMLVQRCDFEMEPGQKITPDVRLTMRPKYGLRAKVTKRS</sequence>
<keyword evidence="2 7" id="KW-0349">Heme</keyword>
<dbReference type="OrthoDB" id="1470350at2759"/>
<keyword evidence="6 8" id="KW-0503">Monooxygenase</keyword>
<dbReference type="PANTHER" id="PTHR24291:SF50">
    <property type="entry name" value="BIFUNCTIONAL ALBAFLAVENONE MONOOXYGENASE_TERPENE SYNTHASE"/>
    <property type="match status" value="1"/>
</dbReference>
<comment type="caution">
    <text evidence="10">The sequence shown here is derived from an EMBL/GenBank/DDBJ whole genome shotgun (WGS) entry which is preliminary data.</text>
</comment>
<dbReference type="InterPro" id="IPR036396">
    <property type="entry name" value="Cyt_P450_sf"/>
</dbReference>
<evidence type="ECO:0000256" key="5">
    <source>
        <dbReference type="ARBA" id="ARBA00023004"/>
    </source>
</evidence>
<dbReference type="InterPro" id="IPR050196">
    <property type="entry name" value="Cytochrome_P450_Monoox"/>
</dbReference>
<dbReference type="EMBL" id="CAJNOO010008087">
    <property type="protein sequence ID" value="CAF1477778.1"/>
    <property type="molecule type" value="Genomic_DNA"/>
</dbReference>
<dbReference type="EMBL" id="CAJOAX010008437">
    <property type="protein sequence ID" value="CAF4033632.1"/>
    <property type="molecule type" value="Genomic_DNA"/>
</dbReference>
<evidence type="ECO:0000313" key="10">
    <source>
        <dbReference type="EMBL" id="CAF4033632.1"/>
    </source>
</evidence>
<evidence type="ECO:0000256" key="6">
    <source>
        <dbReference type="ARBA" id="ARBA00023033"/>
    </source>
</evidence>
<dbReference type="Proteomes" id="UP000663882">
    <property type="component" value="Unassembled WGS sequence"/>
</dbReference>
<name>A0A819QT96_9BILA</name>
<dbReference type="InterPro" id="IPR017972">
    <property type="entry name" value="Cyt_P450_CS"/>
</dbReference>
<keyword evidence="3 7" id="KW-0479">Metal-binding</keyword>
<dbReference type="PANTHER" id="PTHR24291">
    <property type="entry name" value="CYTOCHROME P450 FAMILY 4"/>
    <property type="match status" value="1"/>
</dbReference>
<dbReference type="GO" id="GO:0016705">
    <property type="term" value="F:oxidoreductase activity, acting on paired donors, with incorporation or reduction of molecular oxygen"/>
    <property type="evidence" value="ECO:0007669"/>
    <property type="project" value="InterPro"/>
</dbReference>
<gene>
    <name evidence="10" type="ORF">OTI717_LOCUS30769</name>
    <name evidence="9" type="ORF">RFH988_LOCUS37849</name>
</gene>
<dbReference type="GO" id="GO:0005506">
    <property type="term" value="F:iron ion binding"/>
    <property type="evidence" value="ECO:0007669"/>
    <property type="project" value="InterPro"/>
</dbReference>
<keyword evidence="5 7" id="KW-0408">Iron</keyword>
<feature type="binding site" description="axial binding residue" evidence="7">
    <location>
        <position position="236"/>
    </location>
    <ligand>
        <name>heme</name>
        <dbReference type="ChEBI" id="CHEBI:30413"/>
    </ligand>
    <ligandPart>
        <name>Fe</name>
        <dbReference type="ChEBI" id="CHEBI:18248"/>
    </ligandPart>
</feature>
<evidence type="ECO:0000256" key="2">
    <source>
        <dbReference type="ARBA" id="ARBA00022617"/>
    </source>
</evidence>
<dbReference type="Gene3D" id="1.10.630.10">
    <property type="entry name" value="Cytochrome P450"/>
    <property type="match status" value="1"/>
</dbReference>
<accession>A0A819QT96</accession>
<dbReference type="AlphaFoldDB" id="A0A819QT96"/>
<dbReference type="Pfam" id="PF00067">
    <property type="entry name" value="p450"/>
    <property type="match status" value="1"/>
</dbReference>
<evidence type="ECO:0000256" key="1">
    <source>
        <dbReference type="ARBA" id="ARBA00010617"/>
    </source>
</evidence>
<organism evidence="10 11">
    <name type="scientific">Rotaria sordida</name>
    <dbReference type="NCBI Taxonomy" id="392033"/>
    <lineage>
        <taxon>Eukaryota</taxon>
        <taxon>Metazoa</taxon>
        <taxon>Spiralia</taxon>
        <taxon>Gnathifera</taxon>
        <taxon>Rotifera</taxon>
        <taxon>Eurotatoria</taxon>
        <taxon>Bdelloidea</taxon>
        <taxon>Philodinida</taxon>
        <taxon>Philodinidae</taxon>
        <taxon>Rotaria</taxon>
    </lineage>
</organism>
<evidence type="ECO:0000256" key="8">
    <source>
        <dbReference type="RuleBase" id="RU000461"/>
    </source>
</evidence>
<keyword evidence="4 8" id="KW-0560">Oxidoreductase</keyword>
<evidence type="ECO:0000256" key="4">
    <source>
        <dbReference type="ARBA" id="ARBA00023002"/>
    </source>
</evidence>
<evidence type="ECO:0000256" key="7">
    <source>
        <dbReference type="PIRSR" id="PIRSR602403-1"/>
    </source>
</evidence>
<dbReference type="PRINTS" id="PR00385">
    <property type="entry name" value="P450"/>
</dbReference>